<dbReference type="STRING" id="4529.A0A0E0QT51"/>
<evidence type="ECO:0000313" key="3">
    <source>
        <dbReference type="EnsemblPlants" id="ORUFI09G16080.1"/>
    </source>
</evidence>
<dbReference type="OMA" id="ENENWYS"/>
<dbReference type="PANTHER" id="PTHR10366:SF500">
    <property type="entry name" value="OS09G0491852 PROTEIN"/>
    <property type="match status" value="1"/>
</dbReference>
<dbReference type="eggNOG" id="KOG1502">
    <property type="taxonomic scope" value="Eukaryota"/>
</dbReference>
<evidence type="ECO:0000313" key="4">
    <source>
        <dbReference type="Proteomes" id="UP000008022"/>
    </source>
</evidence>
<keyword evidence="1" id="KW-0560">Oxidoreductase</keyword>
<dbReference type="Gene3D" id="3.40.50.720">
    <property type="entry name" value="NAD(P)-binding Rossmann-like Domain"/>
    <property type="match status" value="1"/>
</dbReference>
<reference evidence="4" key="1">
    <citation type="submission" date="2013-06" db="EMBL/GenBank/DDBJ databases">
        <authorList>
            <person name="Zhao Q."/>
        </authorList>
    </citation>
    <scope>NUCLEOTIDE SEQUENCE</scope>
    <source>
        <strain evidence="4">cv. W1943</strain>
    </source>
</reference>
<dbReference type="HOGENOM" id="CLU_007383_9_0_1"/>
<proteinExistence type="predicted"/>
<feature type="domain" description="NAD-dependent epimerase/dehydratase" evidence="2">
    <location>
        <begin position="9"/>
        <end position="110"/>
    </location>
</feature>
<dbReference type="Proteomes" id="UP000008022">
    <property type="component" value="Unassembled WGS sequence"/>
</dbReference>
<dbReference type="EnsemblPlants" id="ORUFI09G16080.1">
    <property type="protein sequence ID" value="ORUFI09G16080.1"/>
    <property type="gene ID" value="ORUFI09G16080"/>
</dbReference>
<accession>A0A0E0QT51</accession>
<dbReference type="AlphaFoldDB" id="A0A0E0QT51"/>
<name>A0A0E0QT51_ORYRU</name>
<dbReference type="PANTHER" id="PTHR10366">
    <property type="entry name" value="NAD DEPENDENT EPIMERASE/DEHYDRATASE"/>
    <property type="match status" value="1"/>
</dbReference>
<evidence type="ECO:0000256" key="1">
    <source>
        <dbReference type="ARBA" id="ARBA00023002"/>
    </source>
</evidence>
<dbReference type="InterPro" id="IPR050425">
    <property type="entry name" value="NAD(P)_dehydrat-like"/>
</dbReference>
<dbReference type="InterPro" id="IPR001509">
    <property type="entry name" value="Epimerase_deHydtase"/>
</dbReference>
<dbReference type="SUPFAM" id="SSF51735">
    <property type="entry name" value="NAD(P)-binding Rossmann-fold domains"/>
    <property type="match status" value="1"/>
</dbReference>
<keyword evidence="4" id="KW-1185">Reference proteome</keyword>
<protein>
    <recommendedName>
        <fullName evidence="2">NAD-dependent epimerase/dehydratase domain-containing protein</fullName>
    </recommendedName>
</protein>
<dbReference type="GO" id="GO:0016616">
    <property type="term" value="F:oxidoreductase activity, acting on the CH-OH group of donors, NAD or NADP as acceptor"/>
    <property type="evidence" value="ECO:0007669"/>
    <property type="project" value="TreeGrafter"/>
</dbReference>
<dbReference type="Gramene" id="ORUFI09G16080.1">
    <property type="protein sequence ID" value="ORUFI09G16080.1"/>
    <property type="gene ID" value="ORUFI09G16080"/>
</dbReference>
<dbReference type="Pfam" id="PF01370">
    <property type="entry name" value="Epimerase"/>
    <property type="match status" value="1"/>
</dbReference>
<dbReference type="InterPro" id="IPR036291">
    <property type="entry name" value="NAD(P)-bd_dom_sf"/>
</dbReference>
<reference evidence="3" key="2">
    <citation type="submission" date="2015-06" db="UniProtKB">
        <authorList>
            <consortium name="EnsemblPlants"/>
        </authorList>
    </citation>
    <scope>IDENTIFICATION</scope>
</reference>
<organism evidence="3 4">
    <name type="scientific">Oryza rufipogon</name>
    <name type="common">Brownbeard rice</name>
    <name type="synonym">Asian wild rice</name>
    <dbReference type="NCBI Taxonomy" id="4529"/>
    <lineage>
        <taxon>Eukaryota</taxon>
        <taxon>Viridiplantae</taxon>
        <taxon>Streptophyta</taxon>
        <taxon>Embryophyta</taxon>
        <taxon>Tracheophyta</taxon>
        <taxon>Spermatophyta</taxon>
        <taxon>Magnoliopsida</taxon>
        <taxon>Liliopsida</taxon>
        <taxon>Poales</taxon>
        <taxon>Poaceae</taxon>
        <taxon>BOP clade</taxon>
        <taxon>Oryzoideae</taxon>
        <taxon>Oryzeae</taxon>
        <taxon>Oryzinae</taxon>
        <taxon>Oryza</taxon>
    </lineage>
</organism>
<sequence length="235" mass="27196">MQKEMMVPAVKGTKNVLEACSASETRHGLLHWCCVLYPSWPQDRVRDETCWSDKEFCRENKNWYSFAKTEAEEIALEYSEKNGLHVITVCPALVFGPLLHTMQLNTSSRVLLYIMKGRPDVMNNNFWPIVDVRDCIMYDKSGPCERYICAQDQMDMKDLVDLMKSMYPNCSYSFKLVDVGNKVELTSEKPTKLGWKPRKLEETLADSVESYKKAGLVDDEPCRLPHVYRMPDTQE</sequence>
<evidence type="ECO:0000259" key="2">
    <source>
        <dbReference type="Pfam" id="PF01370"/>
    </source>
</evidence>